<evidence type="ECO:0000313" key="5">
    <source>
        <dbReference type="Proteomes" id="UP000653305"/>
    </source>
</evidence>
<dbReference type="Proteomes" id="UP000653305">
    <property type="component" value="Unassembled WGS sequence"/>
</dbReference>
<evidence type="ECO:0000313" key="4">
    <source>
        <dbReference type="EMBL" id="GFP96128.1"/>
    </source>
</evidence>
<dbReference type="InterPro" id="IPR045071">
    <property type="entry name" value="BBP-like"/>
</dbReference>
<evidence type="ECO:0000256" key="1">
    <source>
        <dbReference type="ARBA" id="ARBA00022884"/>
    </source>
</evidence>
<comment type="caution">
    <text evidence="4">The sequence shown here is derived from an EMBL/GenBank/DDBJ whole genome shotgun (WGS) entry which is preliminary data.</text>
</comment>
<protein>
    <submittedName>
        <fullName evidence="4">Branchpoint-bridging protein</fullName>
    </submittedName>
</protein>
<dbReference type="InterPro" id="IPR036612">
    <property type="entry name" value="KH_dom_type_1_sf"/>
</dbReference>
<proteinExistence type="predicted"/>
<evidence type="ECO:0000256" key="2">
    <source>
        <dbReference type="SAM" id="MobiDB-lite"/>
    </source>
</evidence>
<dbReference type="GO" id="GO:0003729">
    <property type="term" value="F:mRNA binding"/>
    <property type="evidence" value="ECO:0007669"/>
    <property type="project" value="TreeGrafter"/>
</dbReference>
<dbReference type="OrthoDB" id="6777263at2759"/>
<dbReference type="InterPro" id="IPR055256">
    <property type="entry name" value="KH_1_KHDC4/BBP-like"/>
</dbReference>
<evidence type="ECO:0000259" key="3">
    <source>
        <dbReference type="SMART" id="SM00322"/>
    </source>
</evidence>
<dbReference type="SMART" id="SM00322">
    <property type="entry name" value="KH"/>
    <property type="match status" value="1"/>
</dbReference>
<sequence>MRRSIKCLPHFYFCFGIFDGEMSTWQGKMGTEVEHASGDIQTNVTTPSSTISTSGPKVSMFGKKTGFVIPKNKLSGSLVPVYRGTTKKGDADSTNEEASNQVLRKTKWGPDLTLDTTVRKGRALAYQTRIDQISQQLTLGTLELEGNDDSLSTSDHQLSKEESEFLELEKREIIGEVLKLNPTYKAPADYKPILKEAKVPIPIKEYPGYNFIGLVFGPANDTQKRLEKETGAKIQVFGTKSDTGWKVEITPTDGKEVDNAYEDLYVHVSADTFDKIDAAVALVELLLTRVSVNPMSASTTSTSVSDNNVNTHQNTPNSIIGTAPIKQGTTQPYPPPQGQLPQYPQPWFHANPAHAPPYLQSPVNSSAPLLGNTVQVSSSPSFFGARPIIAASFSPVLQNSSVFPSRPQNALQPQYMQQAPQLGQTGGPRNIPGPSLIGPPYNVRPNFSTPPATQTIVSRAPPVNIPNNMIGPPTIQPSPIGPARPAMPQAIRAPSPNPSSSIFGNAHNFDSRPQQPSSADFTFQPHHRPWQGNQPTHHNVRPPVQSGPGPLAPQPPMLRPTTGNLNTSAVQSFPRLQINHPMVSIPSRHPILPTGPHMQPRNFIPPQHINNPPGPFHLRSGPQMHIPENHLHPPQQRFSSPRQHFGNHQPARPFLSSSGGQQVYDPFSPTSVPFNPQMGGQARAHNESDPEYDDLMASVGVQ</sequence>
<dbReference type="SUPFAM" id="SSF54791">
    <property type="entry name" value="Eukaryotic type KH-domain (KH-domain type I)"/>
    <property type="match status" value="1"/>
</dbReference>
<dbReference type="PANTHER" id="PTHR11208">
    <property type="entry name" value="RNA-BINDING PROTEIN RELATED"/>
    <property type="match status" value="1"/>
</dbReference>
<dbReference type="GO" id="GO:0048024">
    <property type="term" value="P:regulation of mRNA splicing, via spliceosome"/>
    <property type="evidence" value="ECO:0007669"/>
    <property type="project" value="TreeGrafter"/>
</dbReference>
<keyword evidence="1" id="KW-0694">RNA-binding</keyword>
<dbReference type="Gene3D" id="3.30.1370.10">
    <property type="entry name" value="K Homology domain, type 1"/>
    <property type="match status" value="1"/>
</dbReference>
<feature type="region of interest" description="Disordered" evidence="2">
    <location>
        <begin position="526"/>
        <end position="550"/>
    </location>
</feature>
<dbReference type="Pfam" id="PF22675">
    <property type="entry name" value="KH-I_KHDC4-BBP"/>
    <property type="match status" value="1"/>
</dbReference>
<dbReference type="AlphaFoldDB" id="A0A830CGE7"/>
<organism evidence="4 5">
    <name type="scientific">Phtheirospermum japonicum</name>
    <dbReference type="NCBI Taxonomy" id="374723"/>
    <lineage>
        <taxon>Eukaryota</taxon>
        <taxon>Viridiplantae</taxon>
        <taxon>Streptophyta</taxon>
        <taxon>Embryophyta</taxon>
        <taxon>Tracheophyta</taxon>
        <taxon>Spermatophyta</taxon>
        <taxon>Magnoliopsida</taxon>
        <taxon>eudicotyledons</taxon>
        <taxon>Gunneridae</taxon>
        <taxon>Pentapetalae</taxon>
        <taxon>asterids</taxon>
        <taxon>lamiids</taxon>
        <taxon>Lamiales</taxon>
        <taxon>Orobanchaceae</taxon>
        <taxon>Orobanchaceae incertae sedis</taxon>
        <taxon>Phtheirospermum</taxon>
    </lineage>
</organism>
<dbReference type="GO" id="GO:0005634">
    <property type="term" value="C:nucleus"/>
    <property type="evidence" value="ECO:0007669"/>
    <property type="project" value="TreeGrafter"/>
</dbReference>
<reference evidence="4" key="1">
    <citation type="submission" date="2020-07" db="EMBL/GenBank/DDBJ databases">
        <title>Ethylene signaling mediates host invasion by parasitic plants.</title>
        <authorList>
            <person name="Yoshida S."/>
        </authorList>
    </citation>
    <scope>NUCLEOTIDE SEQUENCE</scope>
    <source>
        <strain evidence="4">Okayama</strain>
    </source>
</reference>
<keyword evidence="5" id="KW-1185">Reference proteome</keyword>
<feature type="compositionally biased region" description="Low complexity" evidence="2">
    <location>
        <begin position="298"/>
        <end position="311"/>
    </location>
</feature>
<name>A0A830CGE7_9LAMI</name>
<dbReference type="InterPro" id="IPR004087">
    <property type="entry name" value="KH_dom"/>
</dbReference>
<feature type="region of interest" description="Disordered" evidence="2">
    <location>
        <begin position="298"/>
        <end position="319"/>
    </location>
</feature>
<accession>A0A830CGE7</accession>
<gene>
    <name evidence="4" type="ORF">PHJA_001756900</name>
</gene>
<dbReference type="EMBL" id="BMAC01000422">
    <property type="protein sequence ID" value="GFP96128.1"/>
    <property type="molecule type" value="Genomic_DNA"/>
</dbReference>
<dbReference type="PANTHER" id="PTHR11208:SF98">
    <property type="entry name" value="RNA-BINDING KH DOMAIN-CONTAINING PROTEIN"/>
    <property type="match status" value="1"/>
</dbReference>
<feature type="region of interest" description="Disordered" evidence="2">
    <location>
        <begin position="634"/>
        <end position="702"/>
    </location>
</feature>
<feature type="domain" description="K Homology" evidence="3">
    <location>
        <begin position="193"/>
        <end position="288"/>
    </location>
</feature>